<evidence type="ECO:0000256" key="1">
    <source>
        <dbReference type="ARBA" id="ARBA00004613"/>
    </source>
</evidence>
<keyword evidence="8" id="KW-1185">Reference proteome</keyword>
<evidence type="ECO:0000256" key="4">
    <source>
        <dbReference type="ARBA" id="ARBA00022729"/>
    </source>
</evidence>
<dbReference type="Pfam" id="PF05823">
    <property type="entry name" value="Gp-FAR-1"/>
    <property type="match status" value="1"/>
</dbReference>
<name>A0A0N5BSQ0_STREA</name>
<feature type="signal peptide" evidence="7">
    <location>
        <begin position="1"/>
        <end position="15"/>
    </location>
</feature>
<comment type="subcellular location">
    <subcellularLocation>
        <location evidence="1">Secreted</location>
    </subcellularLocation>
</comment>
<reference evidence="9" key="1">
    <citation type="submission" date="2017-02" db="UniProtKB">
        <authorList>
            <consortium name="WormBaseParasite"/>
        </authorList>
    </citation>
    <scope>IDENTIFICATION</scope>
</reference>
<proteinExistence type="inferred from homology"/>
<feature type="chain" id="PRO_5012407324" evidence="7">
    <location>
        <begin position="16"/>
        <end position="173"/>
    </location>
</feature>
<evidence type="ECO:0000256" key="2">
    <source>
        <dbReference type="ARBA" id="ARBA00006648"/>
    </source>
</evidence>
<dbReference type="WBParaSite" id="SPAL_0000889200.1">
    <property type="protein sequence ID" value="SPAL_0000889200.1"/>
    <property type="gene ID" value="SPAL_0000889200"/>
</dbReference>
<accession>A0A0N5BSQ0</accession>
<dbReference type="InterPro" id="IPR008632">
    <property type="entry name" value="Gp-FAR-1"/>
</dbReference>
<keyword evidence="5" id="KW-0175">Coiled coil</keyword>
<organism evidence="8 9">
    <name type="scientific">Strongyloides papillosus</name>
    <name type="common">Intestinal threadworm</name>
    <dbReference type="NCBI Taxonomy" id="174720"/>
    <lineage>
        <taxon>Eukaryota</taxon>
        <taxon>Metazoa</taxon>
        <taxon>Ecdysozoa</taxon>
        <taxon>Nematoda</taxon>
        <taxon>Chromadorea</taxon>
        <taxon>Rhabditida</taxon>
        <taxon>Tylenchina</taxon>
        <taxon>Panagrolaimomorpha</taxon>
        <taxon>Strongyloidoidea</taxon>
        <taxon>Strongyloididae</taxon>
        <taxon>Strongyloides</taxon>
    </lineage>
</organism>
<keyword evidence="6" id="KW-0446">Lipid-binding</keyword>
<keyword evidence="3" id="KW-0964">Secreted</keyword>
<evidence type="ECO:0000256" key="7">
    <source>
        <dbReference type="SAM" id="SignalP"/>
    </source>
</evidence>
<dbReference type="AlphaFoldDB" id="A0A0N5BSQ0"/>
<evidence type="ECO:0000256" key="3">
    <source>
        <dbReference type="ARBA" id="ARBA00022525"/>
    </source>
</evidence>
<protein>
    <submittedName>
        <fullName evidence="9">DUF148 domain-containing protein</fullName>
    </submittedName>
</protein>
<evidence type="ECO:0000313" key="8">
    <source>
        <dbReference type="Proteomes" id="UP000046392"/>
    </source>
</evidence>
<evidence type="ECO:0000256" key="5">
    <source>
        <dbReference type="ARBA" id="ARBA00023054"/>
    </source>
</evidence>
<keyword evidence="4 7" id="KW-0732">Signal</keyword>
<evidence type="ECO:0000256" key="6">
    <source>
        <dbReference type="ARBA" id="ARBA00023121"/>
    </source>
</evidence>
<dbReference type="GO" id="GO:0008289">
    <property type="term" value="F:lipid binding"/>
    <property type="evidence" value="ECO:0007669"/>
    <property type="project" value="UniProtKB-KW"/>
</dbReference>
<sequence>MFLIYLISFLYLTYGKPLPFSLTPSMSDDLLQSIINYFPKDATSFVESLTPDEMKIVTQIAGEKPLTDMQEDWSEFLLIVRDQSEQLYRKIIREVRKEDEKFNKLSYKGRQFIKKFQEKQKTVFQPHGISIMPMAARMSALELFLDYLDLSELEKENVDAIVDVFRKHLPVPL</sequence>
<dbReference type="GO" id="GO:0005576">
    <property type="term" value="C:extracellular region"/>
    <property type="evidence" value="ECO:0007669"/>
    <property type="project" value="UniProtKB-SubCell"/>
</dbReference>
<comment type="similarity">
    <text evidence="2">Belongs to the fatty-acid and retinol-binding protein (FARBP) family.</text>
</comment>
<evidence type="ECO:0000313" key="9">
    <source>
        <dbReference type="WBParaSite" id="SPAL_0000889200.1"/>
    </source>
</evidence>
<dbReference type="Proteomes" id="UP000046392">
    <property type="component" value="Unplaced"/>
</dbReference>
<dbReference type="Gene3D" id="1.20.120.1100">
    <property type="match status" value="1"/>
</dbReference>